<protein>
    <submittedName>
        <fullName evidence="2">Methyltransferase</fullName>
        <ecNumber evidence="2">2.1.1.-</ecNumber>
    </submittedName>
</protein>
<evidence type="ECO:0000313" key="2">
    <source>
        <dbReference type="EMBL" id="KAK1735142.1"/>
    </source>
</evidence>
<dbReference type="Proteomes" id="UP001224775">
    <property type="component" value="Unassembled WGS sequence"/>
</dbReference>
<proteinExistence type="predicted"/>
<dbReference type="PANTHER" id="PTHR13369:SF0">
    <property type="entry name" value="GLUTATHIONE S-TRANSFERASE C-TERMINAL DOMAIN-CONTAINING PROTEIN"/>
    <property type="match status" value="1"/>
</dbReference>
<comment type="caution">
    <text evidence="2">The sequence shown here is derived from an EMBL/GenBank/DDBJ whole genome shotgun (WGS) entry which is preliminary data.</text>
</comment>
<evidence type="ECO:0000259" key="1">
    <source>
        <dbReference type="Pfam" id="PF13679"/>
    </source>
</evidence>
<dbReference type="AlphaFoldDB" id="A0AAD8XX85"/>
<dbReference type="InterPro" id="IPR029063">
    <property type="entry name" value="SAM-dependent_MTases_sf"/>
</dbReference>
<evidence type="ECO:0000313" key="3">
    <source>
        <dbReference type="Proteomes" id="UP001224775"/>
    </source>
</evidence>
<sequence>MLSLPNCTSYANMFNMDSQDELSTLLATEKSQKAIVMTIMARLSGKAKTVRWRPGRIKQKDLDILHQKEAEGNTDSNNLTSWQLCQPCQPLNDQLSIDGMLSVNLPDGGTDLVSTHGKLTRKEYLDTKKNNQTQWFVERIRNFHNRDKQSLTFLDVGGGRGDLAVHIAVNFSNAYLIVVDCNESSIAAGREYAIKCNVEDRIEFVHQNFLDYYTEYGVKEGGNRVDVVVALHACGDLSDMALKFAQQNECDFVICPCCYPKRYLAPFKPFWHSLCNEDEVDSLSRIVELDNESRNDESRRAMLVINSMRRRAFEEGCVNVEEFSNKFSKRNIVLVRDTVS</sequence>
<name>A0AAD8XX85_9STRA</name>
<keyword evidence="2" id="KW-0808">Transferase</keyword>
<keyword evidence="3" id="KW-1185">Reference proteome</keyword>
<gene>
    <name evidence="2" type="ORF">QTG54_014208</name>
</gene>
<dbReference type="InterPro" id="IPR025714">
    <property type="entry name" value="Methyltranfer_dom"/>
</dbReference>
<dbReference type="Gene3D" id="3.40.50.150">
    <property type="entry name" value="Vaccinia Virus protein VP39"/>
    <property type="match status" value="1"/>
</dbReference>
<dbReference type="GO" id="GO:0005737">
    <property type="term" value="C:cytoplasm"/>
    <property type="evidence" value="ECO:0007669"/>
    <property type="project" value="TreeGrafter"/>
</dbReference>
<organism evidence="2 3">
    <name type="scientific">Skeletonema marinoi</name>
    <dbReference type="NCBI Taxonomy" id="267567"/>
    <lineage>
        <taxon>Eukaryota</taxon>
        <taxon>Sar</taxon>
        <taxon>Stramenopiles</taxon>
        <taxon>Ochrophyta</taxon>
        <taxon>Bacillariophyta</taxon>
        <taxon>Coscinodiscophyceae</taxon>
        <taxon>Thalassiosirophycidae</taxon>
        <taxon>Thalassiosirales</taxon>
        <taxon>Skeletonemataceae</taxon>
        <taxon>Skeletonema</taxon>
        <taxon>Skeletonema marinoi-dohrnii complex</taxon>
    </lineage>
</organism>
<accession>A0AAD8XX85</accession>
<dbReference type="EMBL" id="JATAAI010000035">
    <property type="protein sequence ID" value="KAK1735142.1"/>
    <property type="molecule type" value="Genomic_DNA"/>
</dbReference>
<dbReference type="SUPFAM" id="SSF53335">
    <property type="entry name" value="S-adenosyl-L-methionine-dependent methyltransferases"/>
    <property type="match status" value="1"/>
</dbReference>
<dbReference type="EC" id="2.1.1.-" evidence="2"/>
<dbReference type="GO" id="GO:0032259">
    <property type="term" value="P:methylation"/>
    <property type="evidence" value="ECO:0007669"/>
    <property type="project" value="UniProtKB-KW"/>
</dbReference>
<dbReference type="GO" id="GO:0008168">
    <property type="term" value="F:methyltransferase activity"/>
    <property type="evidence" value="ECO:0007669"/>
    <property type="project" value="UniProtKB-KW"/>
</dbReference>
<dbReference type="CDD" id="cd02440">
    <property type="entry name" value="AdoMet_MTases"/>
    <property type="match status" value="1"/>
</dbReference>
<keyword evidence="2" id="KW-0489">Methyltransferase</keyword>
<feature type="domain" description="Methyltransferase" evidence="1">
    <location>
        <begin position="128"/>
        <end position="260"/>
    </location>
</feature>
<dbReference type="PANTHER" id="PTHR13369">
    <property type="match status" value="1"/>
</dbReference>
<reference evidence="2" key="1">
    <citation type="submission" date="2023-06" db="EMBL/GenBank/DDBJ databases">
        <title>Survivors Of The Sea: Transcriptome response of Skeletonema marinoi to long-term dormancy.</title>
        <authorList>
            <person name="Pinder M.I.M."/>
            <person name="Kourtchenko O."/>
            <person name="Robertson E.K."/>
            <person name="Larsson T."/>
            <person name="Maumus F."/>
            <person name="Osuna-Cruz C.M."/>
            <person name="Vancaester E."/>
            <person name="Stenow R."/>
            <person name="Vandepoele K."/>
            <person name="Ploug H."/>
            <person name="Bruchert V."/>
            <person name="Godhe A."/>
            <person name="Topel M."/>
        </authorList>
    </citation>
    <scope>NUCLEOTIDE SEQUENCE</scope>
    <source>
        <strain evidence="2">R05AC</strain>
    </source>
</reference>
<dbReference type="Pfam" id="PF13679">
    <property type="entry name" value="Methyltransf_32"/>
    <property type="match status" value="1"/>
</dbReference>